<sequence length="76" mass="8342">MDDHIVLSAHAQAAWNGEVYEFLGDHLGLDRGSIKEKQAELLGKGLLAPTSFGLRLTSKGHQKLDALDQEFGAYDF</sequence>
<proteinExistence type="predicted"/>
<dbReference type="Proteomes" id="UP001575181">
    <property type="component" value="Unassembled WGS sequence"/>
</dbReference>
<organism evidence="1 2">
    <name type="scientific">Thiohalorhabdus methylotrophus</name>
    <dbReference type="NCBI Taxonomy" id="3242694"/>
    <lineage>
        <taxon>Bacteria</taxon>
        <taxon>Pseudomonadati</taxon>
        <taxon>Pseudomonadota</taxon>
        <taxon>Gammaproteobacteria</taxon>
        <taxon>Thiohalorhabdales</taxon>
        <taxon>Thiohalorhabdaceae</taxon>
        <taxon>Thiohalorhabdus</taxon>
    </lineage>
</organism>
<protein>
    <submittedName>
        <fullName evidence="1">Uncharacterized protein</fullName>
    </submittedName>
</protein>
<accession>A0ABV4TXP4</accession>
<name>A0ABV4TXP4_9GAMM</name>
<keyword evidence="2" id="KW-1185">Reference proteome</keyword>
<evidence type="ECO:0000313" key="1">
    <source>
        <dbReference type="EMBL" id="MFA9462103.1"/>
    </source>
</evidence>
<reference evidence="1 2" key="1">
    <citation type="submission" date="2024-08" db="EMBL/GenBank/DDBJ databases">
        <title>Whole-genome sequencing of halo(alkali)philic microorganisms from hypersaline lakes.</title>
        <authorList>
            <person name="Sorokin D.Y."/>
            <person name="Merkel A.Y."/>
            <person name="Messina E."/>
            <person name="Yakimov M."/>
        </authorList>
    </citation>
    <scope>NUCLEOTIDE SEQUENCE [LARGE SCALE GENOMIC DNA]</scope>
    <source>
        <strain evidence="1 2">Cl-TMA</strain>
    </source>
</reference>
<comment type="caution">
    <text evidence="1">The sequence shown here is derived from an EMBL/GenBank/DDBJ whole genome shotgun (WGS) entry which is preliminary data.</text>
</comment>
<gene>
    <name evidence="1" type="ORF">ACERLL_14885</name>
</gene>
<evidence type="ECO:0000313" key="2">
    <source>
        <dbReference type="Proteomes" id="UP001575181"/>
    </source>
</evidence>
<dbReference type="RefSeq" id="WP_373656887.1">
    <property type="nucleotide sequence ID" value="NZ_JBGUAW010000010.1"/>
</dbReference>
<dbReference type="EMBL" id="JBGUAW010000010">
    <property type="protein sequence ID" value="MFA9462103.1"/>
    <property type="molecule type" value="Genomic_DNA"/>
</dbReference>